<evidence type="ECO:0000256" key="1">
    <source>
        <dbReference type="ARBA" id="ARBA00022737"/>
    </source>
</evidence>
<organism evidence="5">
    <name type="scientific">Anisakis simplex</name>
    <name type="common">Herring worm</name>
    <dbReference type="NCBI Taxonomy" id="6269"/>
    <lineage>
        <taxon>Eukaryota</taxon>
        <taxon>Metazoa</taxon>
        <taxon>Ecdysozoa</taxon>
        <taxon>Nematoda</taxon>
        <taxon>Chromadorea</taxon>
        <taxon>Rhabditida</taxon>
        <taxon>Spirurina</taxon>
        <taxon>Ascaridomorpha</taxon>
        <taxon>Ascaridoidea</taxon>
        <taxon>Anisakidae</taxon>
        <taxon>Anisakis</taxon>
        <taxon>Anisakis simplex complex</taxon>
    </lineage>
</organism>
<dbReference type="Pfam" id="PF01391">
    <property type="entry name" value="Collagen"/>
    <property type="match status" value="1"/>
</dbReference>
<evidence type="ECO:0000313" key="4">
    <source>
        <dbReference type="Proteomes" id="UP000267096"/>
    </source>
</evidence>
<keyword evidence="4" id="KW-1185">Reference proteome</keyword>
<feature type="region of interest" description="Disordered" evidence="2">
    <location>
        <begin position="1"/>
        <end position="91"/>
    </location>
</feature>
<dbReference type="InterPro" id="IPR008160">
    <property type="entry name" value="Collagen"/>
</dbReference>
<dbReference type="EMBL" id="UYRR01008491">
    <property type="protein sequence ID" value="VDK24334.1"/>
    <property type="molecule type" value="Genomic_DNA"/>
</dbReference>
<evidence type="ECO:0000256" key="2">
    <source>
        <dbReference type="SAM" id="MobiDB-lite"/>
    </source>
</evidence>
<accession>A0A0M3JBD0</accession>
<evidence type="ECO:0000313" key="5">
    <source>
        <dbReference type="WBParaSite" id="ASIM_0000490401-mRNA-1"/>
    </source>
</evidence>
<protein>
    <submittedName>
        <fullName evidence="5">Collagen triple helix repeat protein</fullName>
    </submittedName>
</protein>
<dbReference type="AlphaFoldDB" id="A0A0M3JBD0"/>
<gene>
    <name evidence="3" type="ORF">ASIM_LOCUS4713</name>
</gene>
<evidence type="ECO:0000313" key="3">
    <source>
        <dbReference type="EMBL" id="VDK24334.1"/>
    </source>
</evidence>
<reference evidence="3 4" key="2">
    <citation type="submission" date="2018-11" db="EMBL/GenBank/DDBJ databases">
        <authorList>
            <consortium name="Pathogen Informatics"/>
        </authorList>
    </citation>
    <scope>NUCLEOTIDE SEQUENCE [LARGE SCALE GENOMIC DNA]</scope>
</reference>
<feature type="compositionally biased region" description="Pro residues" evidence="2">
    <location>
        <begin position="43"/>
        <end position="57"/>
    </location>
</feature>
<keyword evidence="1" id="KW-0677">Repeat</keyword>
<name>A0A0M3JBD0_ANISI</name>
<proteinExistence type="predicted"/>
<reference evidence="5" key="1">
    <citation type="submission" date="2017-02" db="UniProtKB">
        <authorList>
            <consortium name="WormBaseParasite"/>
        </authorList>
    </citation>
    <scope>IDENTIFICATION</scope>
</reference>
<dbReference type="WBParaSite" id="ASIM_0000490401-mRNA-1">
    <property type="protein sequence ID" value="ASIM_0000490401-mRNA-1"/>
    <property type="gene ID" value="ASIM_0000490401"/>
</dbReference>
<dbReference type="Proteomes" id="UP000267096">
    <property type="component" value="Unassembled WGS sequence"/>
</dbReference>
<sequence length="91" mass="8934">MHTPARLVLSEAGPPGRDGQPGLDALPVPVFDYRKSGCIRCEPGPPGPQGPPGPVGPPGTIGRPGPPGQNGGQGRIPGPPGPPGESGPRGV</sequence>